<name>A0ABD1NJI3_9FABA</name>
<feature type="region of interest" description="Disordered" evidence="1">
    <location>
        <begin position="136"/>
        <end position="168"/>
    </location>
</feature>
<dbReference type="AlphaFoldDB" id="A0ABD1NJI3"/>
<feature type="compositionally biased region" description="Basic and acidic residues" evidence="1">
    <location>
        <begin position="60"/>
        <end position="71"/>
    </location>
</feature>
<evidence type="ECO:0000313" key="2">
    <source>
        <dbReference type="EMBL" id="KAL2348297.1"/>
    </source>
</evidence>
<sequence>MNPDDRKRRFNEAIVKMLYASPPHVSDEQDELEPVESLFDGSRSDVISGTLDEYDDASTSDDKECDSETKKLSRAQRKKIRKKRLKEEALHRGKLIGPLLPLRPTQVAEDAPPVRSNASVEGDDLACAKSLKLKNRRMAKKLAKQKPSAPTSENTNQTSAVDLKEARL</sequence>
<reference evidence="2 3" key="1">
    <citation type="submission" date="2024-08" db="EMBL/GenBank/DDBJ databases">
        <title>Insights into the chromosomal genome structure of Flemingia macrophylla.</title>
        <authorList>
            <person name="Ding Y."/>
            <person name="Zhao Y."/>
            <person name="Bi W."/>
            <person name="Wu M."/>
            <person name="Zhao G."/>
            <person name="Gong Y."/>
            <person name="Li W."/>
            <person name="Zhang P."/>
        </authorList>
    </citation>
    <scope>NUCLEOTIDE SEQUENCE [LARGE SCALE GENOMIC DNA]</scope>
    <source>
        <strain evidence="2">DYQJB</strain>
        <tissue evidence="2">Leaf</tissue>
    </source>
</reference>
<protein>
    <submittedName>
        <fullName evidence="2">Uncharacterized protein</fullName>
    </submittedName>
</protein>
<evidence type="ECO:0000256" key="1">
    <source>
        <dbReference type="SAM" id="MobiDB-lite"/>
    </source>
</evidence>
<comment type="caution">
    <text evidence="2">The sequence shown here is derived from an EMBL/GenBank/DDBJ whole genome shotgun (WGS) entry which is preliminary data.</text>
</comment>
<dbReference type="Proteomes" id="UP001603857">
    <property type="component" value="Unassembled WGS sequence"/>
</dbReference>
<keyword evidence="3" id="KW-1185">Reference proteome</keyword>
<accession>A0ABD1NJI3</accession>
<dbReference type="EMBL" id="JBGMDY010000001">
    <property type="protein sequence ID" value="KAL2348297.1"/>
    <property type="molecule type" value="Genomic_DNA"/>
</dbReference>
<feature type="region of interest" description="Disordered" evidence="1">
    <location>
        <begin position="21"/>
        <end position="86"/>
    </location>
</feature>
<gene>
    <name evidence="2" type="ORF">Fmac_002297</name>
</gene>
<organism evidence="2 3">
    <name type="scientific">Flemingia macrophylla</name>
    <dbReference type="NCBI Taxonomy" id="520843"/>
    <lineage>
        <taxon>Eukaryota</taxon>
        <taxon>Viridiplantae</taxon>
        <taxon>Streptophyta</taxon>
        <taxon>Embryophyta</taxon>
        <taxon>Tracheophyta</taxon>
        <taxon>Spermatophyta</taxon>
        <taxon>Magnoliopsida</taxon>
        <taxon>eudicotyledons</taxon>
        <taxon>Gunneridae</taxon>
        <taxon>Pentapetalae</taxon>
        <taxon>rosids</taxon>
        <taxon>fabids</taxon>
        <taxon>Fabales</taxon>
        <taxon>Fabaceae</taxon>
        <taxon>Papilionoideae</taxon>
        <taxon>50 kb inversion clade</taxon>
        <taxon>NPAAA clade</taxon>
        <taxon>indigoferoid/millettioid clade</taxon>
        <taxon>Phaseoleae</taxon>
        <taxon>Flemingia</taxon>
    </lineage>
</organism>
<proteinExistence type="predicted"/>
<feature type="compositionally biased region" description="Polar residues" evidence="1">
    <location>
        <begin position="148"/>
        <end position="160"/>
    </location>
</feature>
<evidence type="ECO:0000313" key="3">
    <source>
        <dbReference type="Proteomes" id="UP001603857"/>
    </source>
</evidence>
<feature type="compositionally biased region" description="Basic residues" evidence="1">
    <location>
        <begin position="72"/>
        <end position="84"/>
    </location>
</feature>